<evidence type="ECO:0000313" key="1">
    <source>
        <dbReference type="EMBL" id="OXR39688.1"/>
    </source>
</evidence>
<comment type="caution">
    <text evidence="1">The sequence shown here is derived from an EMBL/GenBank/DDBJ whole genome shotgun (WGS) entry which is preliminary data.</text>
</comment>
<gene>
    <name evidence="1" type="ORF">B7C42_08234</name>
</gene>
<evidence type="ECO:0000313" key="2">
    <source>
        <dbReference type="Proteomes" id="UP000215506"/>
    </source>
</evidence>
<proteinExistence type="predicted"/>
<keyword evidence="2" id="KW-1185">Reference proteome</keyword>
<name>A0A231GSX9_9NOCA</name>
<protein>
    <submittedName>
        <fullName evidence="1">Uncharacterized protein</fullName>
    </submittedName>
</protein>
<dbReference type="AlphaFoldDB" id="A0A231GSX9"/>
<sequence length="71" mass="7802">MEDRQPTGSVPIGDIATLTPGQQMKAKVEVSWYTSAWGIDWYTTAWGDPVPSRLGKVGPVRLDLFSVPVIQ</sequence>
<reference evidence="1 2" key="1">
    <citation type="submission" date="2017-07" db="EMBL/GenBank/DDBJ databases">
        <title>First draft Genome Sequence of Nocardia cerradoensis isolated from human infection.</title>
        <authorList>
            <person name="Carrasco G."/>
        </authorList>
    </citation>
    <scope>NUCLEOTIDE SEQUENCE [LARGE SCALE GENOMIC DNA]</scope>
    <source>
        <strain evidence="1 2">CNM20130759</strain>
    </source>
</reference>
<dbReference type="EMBL" id="NGAF01000085">
    <property type="protein sequence ID" value="OXR39688.1"/>
    <property type="molecule type" value="Genomic_DNA"/>
</dbReference>
<accession>A0A231GSX9</accession>
<organism evidence="1 2">
    <name type="scientific">Nocardia cerradoensis</name>
    <dbReference type="NCBI Taxonomy" id="85688"/>
    <lineage>
        <taxon>Bacteria</taxon>
        <taxon>Bacillati</taxon>
        <taxon>Actinomycetota</taxon>
        <taxon>Actinomycetes</taxon>
        <taxon>Mycobacteriales</taxon>
        <taxon>Nocardiaceae</taxon>
        <taxon>Nocardia</taxon>
    </lineage>
</organism>
<dbReference type="Proteomes" id="UP000215506">
    <property type="component" value="Unassembled WGS sequence"/>
</dbReference>